<name>A0AB39UVD6_9GAMM</name>
<accession>A0AB39UVD6</accession>
<sequence length="169" mass="18618">MMNRLAEKGLRLEFWITLTVVAVLAGWQLRALERAADDAITTQAEQAAAALRSALRGMHQVWLVQGQPGEAGPLETPPQLGLQDGLKWWLRMNAAGWPVDARLESDPQQVAGAEPCERLWQALWASPALRYAGKGVEVMPIEDGCLYRLPGGDIEYRMSAGEVSLKKQN</sequence>
<protein>
    <submittedName>
        <fullName evidence="1">Uncharacterized protein</fullName>
    </submittedName>
</protein>
<dbReference type="EMBL" id="CP154858">
    <property type="protein sequence ID" value="XDT71959.1"/>
    <property type="molecule type" value="Genomic_DNA"/>
</dbReference>
<dbReference type="RefSeq" id="WP_369600980.1">
    <property type="nucleotide sequence ID" value="NZ_CP154858.1"/>
</dbReference>
<dbReference type="KEGG" id="tcd:AAIA72_14340"/>
<organism evidence="1">
    <name type="scientific">Thermohahella caldifontis</name>
    <dbReference type="NCBI Taxonomy" id="3142973"/>
    <lineage>
        <taxon>Bacteria</taxon>
        <taxon>Pseudomonadati</taxon>
        <taxon>Pseudomonadota</taxon>
        <taxon>Gammaproteobacteria</taxon>
        <taxon>Oceanospirillales</taxon>
        <taxon>Hahellaceae</taxon>
        <taxon>Thermohahella</taxon>
    </lineage>
</organism>
<dbReference type="AlphaFoldDB" id="A0AB39UVD6"/>
<evidence type="ECO:0000313" key="1">
    <source>
        <dbReference type="EMBL" id="XDT71959.1"/>
    </source>
</evidence>
<proteinExistence type="predicted"/>
<reference evidence="1" key="1">
    <citation type="submission" date="2024-05" db="EMBL/GenBank/DDBJ databases">
        <title>Genome sequencing of novel strain.</title>
        <authorList>
            <person name="Ganbat D."/>
            <person name="Ganbat S."/>
            <person name="Lee S.-J."/>
        </authorList>
    </citation>
    <scope>NUCLEOTIDE SEQUENCE</scope>
    <source>
        <strain evidence="1">SMD15-11</strain>
    </source>
</reference>
<gene>
    <name evidence="1" type="ORF">AAIA72_14340</name>
</gene>